<dbReference type="Pfam" id="PF02466">
    <property type="entry name" value="Tim17"/>
    <property type="match status" value="1"/>
</dbReference>
<accession>A0A5S9Y404</accession>
<dbReference type="OrthoDB" id="2261329at2759"/>
<evidence type="ECO:0000256" key="5">
    <source>
        <dbReference type="ARBA" id="ARBA00022989"/>
    </source>
</evidence>
<dbReference type="GO" id="GO:0005743">
    <property type="term" value="C:mitochondrial inner membrane"/>
    <property type="evidence" value="ECO:0007669"/>
    <property type="project" value="UniProtKB-SubCell"/>
</dbReference>
<evidence type="ECO:0000256" key="2">
    <source>
        <dbReference type="ARBA" id="ARBA00008444"/>
    </source>
</evidence>
<keyword evidence="7 8" id="KW-0472">Membrane</keyword>
<feature type="transmembrane region" description="Helical" evidence="8">
    <location>
        <begin position="108"/>
        <end position="126"/>
    </location>
</feature>
<dbReference type="ExpressionAtlas" id="A0A5S9Y404">
    <property type="expression patterns" value="baseline and differential"/>
</dbReference>
<protein>
    <submittedName>
        <fullName evidence="9">Uncharacterized protein</fullName>
    </submittedName>
</protein>
<evidence type="ECO:0000313" key="10">
    <source>
        <dbReference type="Proteomes" id="UP000434276"/>
    </source>
</evidence>
<feature type="transmembrane region" description="Helical" evidence="8">
    <location>
        <begin position="62"/>
        <end position="81"/>
    </location>
</feature>
<evidence type="ECO:0000256" key="8">
    <source>
        <dbReference type="SAM" id="Phobius"/>
    </source>
</evidence>
<proteinExistence type="inferred from homology"/>
<evidence type="ECO:0000256" key="1">
    <source>
        <dbReference type="ARBA" id="ARBA00004448"/>
    </source>
</evidence>
<dbReference type="EMBL" id="CACSHJ010000096">
    <property type="protein sequence ID" value="CAA0402059.1"/>
    <property type="molecule type" value="Genomic_DNA"/>
</dbReference>
<keyword evidence="4" id="KW-0999">Mitochondrion inner membrane</keyword>
<name>A0A5S9Y404_ARATH</name>
<comment type="subcellular location">
    <subcellularLocation>
        <location evidence="1">Mitochondrion inner membrane</location>
        <topology evidence="1">Multi-pass membrane protein</topology>
    </subcellularLocation>
</comment>
<comment type="similarity">
    <text evidence="2">Belongs to the Tim17/Tim22/Tim23 family.</text>
</comment>
<evidence type="ECO:0000256" key="4">
    <source>
        <dbReference type="ARBA" id="ARBA00022792"/>
    </source>
</evidence>
<dbReference type="PANTHER" id="PTHR10485">
    <property type="entry name" value="MITOCHONDRIAL IMPORT INNER MEMBRANE TRANSLOCASE SUBUNIT TIM-17"/>
    <property type="match status" value="1"/>
</dbReference>
<organism evidence="9 10">
    <name type="scientific">Arabidopsis thaliana</name>
    <name type="common">Mouse-ear cress</name>
    <dbReference type="NCBI Taxonomy" id="3702"/>
    <lineage>
        <taxon>Eukaryota</taxon>
        <taxon>Viridiplantae</taxon>
        <taxon>Streptophyta</taxon>
        <taxon>Embryophyta</taxon>
        <taxon>Tracheophyta</taxon>
        <taxon>Spermatophyta</taxon>
        <taxon>Magnoliopsida</taxon>
        <taxon>eudicotyledons</taxon>
        <taxon>Gunneridae</taxon>
        <taxon>Pentapetalae</taxon>
        <taxon>rosids</taxon>
        <taxon>malvids</taxon>
        <taxon>Brassicales</taxon>
        <taxon>Brassicaceae</taxon>
        <taxon>Camelineae</taxon>
        <taxon>Arabidopsis</taxon>
    </lineage>
</organism>
<gene>
    <name evidence="9" type="ORF">C24_LOCUS21856</name>
</gene>
<dbReference type="PANTHER" id="PTHR10485:SF15">
    <property type="entry name" value="MITOCHONDRIAL IMPORT INNER MEMBRANE TRANSLOCASE SUBUNIT TIM17-3"/>
    <property type="match status" value="1"/>
</dbReference>
<reference evidence="9 10" key="1">
    <citation type="submission" date="2019-12" db="EMBL/GenBank/DDBJ databases">
        <authorList>
            <person name="Jiao W.-B."/>
            <person name="Schneeberger K."/>
        </authorList>
    </citation>
    <scope>NUCLEOTIDE SEQUENCE [LARGE SCALE GENOMIC DNA]</scope>
    <source>
        <strain evidence="10">cv. C24</strain>
    </source>
</reference>
<evidence type="ECO:0000256" key="3">
    <source>
        <dbReference type="ARBA" id="ARBA00022692"/>
    </source>
</evidence>
<evidence type="ECO:0000256" key="6">
    <source>
        <dbReference type="ARBA" id="ARBA00023128"/>
    </source>
</evidence>
<evidence type="ECO:0000256" key="7">
    <source>
        <dbReference type="ARBA" id="ARBA00023136"/>
    </source>
</evidence>
<sequence>MDTKKKSKEHGLYRIVNTIGYAFGAGAVGGSVYHFVRGAYNSPIGARYVGGTQAASMNAPRLGGTFAVFGGLLSTFDYALVRIRKKEDPWNSIVAGAATGGVLSIRKGVVAASTSAVMFGFFLAVLNPPFGSK</sequence>
<keyword evidence="6" id="KW-0496">Mitochondrion</keyword>
<feature type="transmembrane region" description="Helical" evidence="8">
    <location>
        <begin position="12"/>
        <end position="36"/>
    </location>
</feature>
<keyword evidence="5 8" id="KW-1133">Transmembrane helix</keyword>
<dbReference type="AlphaFoldDB" id="A0A5S9Y404"/>
<dbReference type="Proteomes" id="UP000434276">
    <property type="component" value="Unassembled WGS sequence"/>
</dbReference>
<evidence type="ECO:0000313" key="9">
    <source>
        <dbReference type="EMBL" id="CAA0402059.1"/>
    </source>
</evidence>
<keyword evidence="3 8" id="KW-0812">Transmembrane</keyword>